<dbReference type="InterPro" id="IPR001647">
    <property type="entry name" value="HTH_TetR"/>
</dbReference>
<keyword evidence="1 2" id="KW-0238">DNA-binding</keyword>
<dbReference type="NCBIfam" id="TIGR02366">
    <property type="entry name" value="DHAK_reg"/>
    <property type="match status" value="1"/>
</dbReference>
<dbReference type="RefSeq" id="WP_058695397.1">
    <property type="nucleotide sequence ID" value="NZ_CABJDW020000002.1"/>
</dbReference>
<name>A0A4P9CCB1_EUBML</name>
<dbReference type="InterPro" id="IPR050624">
    <property type="entry name" value="HTH-type_Tx_Regulator"/>
</dbReference>
<keyword evidence="4" id="KW-0808">Transferase</keyword>
<protein>
    <submittedName>
        <fullName evidence="4">Dihydroxyacetone kinase transcriptional activator DhaS</fullName>
    </submittedName>
</protein>
<feature type="domain" description="HTH tetR-type" evidence="3">
    <location>
        <begin position="5"/>
        <end position="65"/>
    </location>
</feature>
<dbReference type="PROSITE" id="PS50977">
    <property type="entry name" value="HTH_TETR_2"/>
    <property type="match status" value="1"/>
</dbReference>
<dbReference type="GO" id="GO:0016301">
    <property type="term" value="F:kinase activity"/>
    <property type="evidence" value="ECO:0007669"/>
    <property type="project" value="UniProtKB-KW"/>
</dbReference>
<evidence type="ECO:0000256" key="1">
    <source>
        <dbReference type="ARBA" id="ARBA00023125"/>
    </source>
</evidence>
<accession>A0A4P9CCB1</accession>
<proteinExistence type="predicted"/>
<evidence type="ECO:0000256" key="2">
    <source>
        <dbReference type="PROSITE-ProRule" id="PRU00335"/>
    </source>
</evidence>
<organism evidence="4 5">
    <name type="scientific">Eubacterium maltosivorans</name>
    <dbReference type="NCBI Taxonomy" id="2041044"/>
    <lineage>
        <taxon>Bacteria</taxon>
        <taxon>Bacillati</taxon>
        <taxon>Bacillota</taxon>
        <taxon>Clostridia</taxon>
        <taxon>Eubacteriales</taxon>
        <taxon>Eubacteriaceae</taxon>
        <taxon>Eubacterium</taxon>
    </lineage>
</organism>
<dbReference type="Pfam" id="PF14278">
    <property type="entry name" value="TetR_C_8"/>
    <property type="match status" value="1"/>
</dbReference>
<dbReference type="InterPro" id="IPR009057">
    <property type="entry name" value="Homeodomain-like_sf"/>
</dbReference>
<keyword evidence="5" id="KW-1185">Reference proteome</keyword>
<dbReference type="AlphaFoldDB" id="A0A4P9CCB1"/>
<evidence type="ECO:0000313" key="5">
    <source>
        <dbReference type="Proteomes" id="UP000218387"/>
    </source>
</evidence>
<dbReference type="SUPFAM" id="SSF46689">
    <property type="entry name" value="Homeodomain-like"/>
    <property type="match status" value="1"/>
</dbReference>
<sequence>MSESLITKQAIADGFKGLMRVKSFDKITISDIAKSCGLNRQTFYYHFQDKYELLDWIYYNEAISVMTEGLTFENWSARIYRMLTQMKKEDYFYINAFKASGQKEFEAYLFSVAKELFKEIIGNLSGEKEIKPEDMEFIASFFSYGTVGIIVAWAQEGMRESPEFLKERFENLVLDSKNLAVKRFLNTL</sequence>
<evidence type="ECO:0000313" key="4">
    <source>
        <dbReference type="EMBL" id="QCT73314.1"/>
    </source>
</evidence>
<evidence type="ECO:0000259" key="3">
    <source>
        <dbReference type="PROSITE" id="PS50977"/>
    </source>
</evidence>
<dbReference type="InterPro" id="IPR039532">
    <property type="entry name" value="TetR_C_Firmicutes"/>
</dbReference>
<dbReference type="EMBL" id="CP029487">
    <property type="protein sequence ID" value="QCT73314.1"/>
    <property type="molecule type" value="Genomic_DNA"/>
</dbReference>
<dbReference type="PANTHER" id="PTHR43479">
    <property type="entry name" value="ACREF/ENVCD OPERON REPRESSOR-RELATED"/>
    <property type="match status" value="1"/>
</dbReference>
<reference evidence="4 5" key="1">
    <citation type="submission" date="2018-05" db="EMBL/GenBank/DDBJ databases">
        <title>Genome comparison of Eubacterium sp.</title>
        <authorList>
            <person name="Feng Y."/>
            <person name="Sanchez-Andrea I."/>
            <person name="Stams A.J.M."/>
            <person name="De Vos W.M."/>
        </authorList>
    </citation>
    <scope>NUCLEOTIDE SEQUENCE [LARGE SCALE GENOMIC DNA]</scope>
    <source>
        <strain evidence="4 5">YI</strain>
    </source>
</reference>
<dbReference type="PANTHER" id="PTHR43479:SF7">
    <property type="entry name" value="TETR-FAMILY TRANSCRIPTIONAL REGULATOR"/>
    <property type="match status" value="1"/>
</dbReference>
<feature type="DNA-binding region" description="H-T-H motif" evidence="2">
    <location>
        <begin position="28"/>
        <end position="47"/>
    </location>
</feature>
<dbReference type="Gene3D" id="1.10.357.10">
    <property type="entry name" value="Tetracycline Repressor, domain 2"/>
    <property type="match status" value="1"/>
</dbReference>
<dbReference type="GO" id="GO:0003677">
    <property type="term" value="F:DNA binding"/>
    <property type="evidence" value="ECO:0007669"/>
    <property type="project" value="UniProtKB-UniRule"/>
</dbReference>
<keyword evidence="4" id="KW-0418">Kinase</keyword>
<dbReference type="Proteomes" id="UP000218387">
    <property type="component" value="Chromosome"/>
</dbReference>
<dbReference type="KEGG" id="emt:CPZ25_018995"/>
<dbReference type="InterPro" id="IPR012738">
    <property type="entry name" value="Tscrpt_reg_DhaS"/>
</dbReference>
<dbReference type="Pfam" id="PF00440">
    <property type="entry name" value="TetR_N"/>
    <property type="match status" value="1"/>
</dbReference>
<gene>
    <name evidence="4" type="ORF">CPZ25_018995</name>
</gene>